<dbReference type="GO" id="GO:0007155">
    <property type="term" value="P:cell adhesion"/>
    <property type="evidence" value="ECO:0007669"/>
    <property type="project" value="UniProtKB-KW"/>
</dbReference>
<keyword evidence="14" id="KW-0805">Transcription regulation</keyword>
<evidence type="ECO:0000256" key="11">
    <source>
        <dbReference type="ARBA" id="ARBA00022782"/>
    </source>
</evidence>
<evidence type="ECO:0000256" key="6">
    <source>
        <dbReference type="ARBA" id="ARBA00022475"/>
    </source>
</evidence>
<feature type="compositionally biased region" description="Polar residues" evidence="22">
    <location>
        <begin position="34"/>
        <end position="56"/>
    </location>
</feature>
<dbReference type="GO" id="GO:0005886">
    <property type="term" value="C:plasma membrane"/>
    <property type="evidence" value="ECO:0007669"/>
    <property type="project" value="UniProtKB-SubCell"/>
</dbReference>
<feature type="compositionally biased region" description="Basic residues" evidence="22">
    <location>
        <begin position="1"/>
        <end position="10"/>
    </location>
</feature>
<dbReference type="GO" id="GO:0033622">
    <property type="term" value="P:integrin activation"/>
    <property type="evidence" value="ECO:0007669"/>
    <property type="project" value="UniProtKB-ARBA"/>
</dbReference>
<dbReference type="InterPro" id="IPR006020">
    <property type="entry name" value="PTB/PI_dom"/>
</dbReference>
<dbReference type="Proteomes" id="UP000386466">
    <property type="component" value="Unassembled WGS sequence"/>
</dbReference>
<keyword evidence="11" id="KW-0221">Differentiation</keyword>
<dbReference type="GO" id="GO:0051895">
    <property type="term" value="P:negative regulation of focal adhesion assembly"/>
    <property type="evidence" value="ECO:0007669"/>
    <property type="project" value="UniProtKB-ARBA"/>
</dbReference>
<evidence type="ECO:0000256" key="7">
    <source>
        <dbReference type="ARBA" id="ARBA00022490"/>
    </source>
</evidence>
<dbReference type="GO" id="GO:0072657">
    <property type="term" value="P:protein localization to membrane"/>
    <property type="evidence" value="ECO:0007669"/>
    <property type="project" value="UniProtKB-ARBA"/>
</dbReference>
<evidence type="ECO:0000256" key="8">
    <source>
        <dbReference type="ARBA" id="ARBA00022553"/>
    </source>
</evidence>
<dbReference type="GO" id="GO:0051781">
    <property type="term" value="P:positive regulation of cell division"/>
    <property type="evidence" value="ECO:0007669"/>
    <property type="project" value="UniProtKB-KW"/>
</dbReference>
<evidence type="ECO:0000256" key="4">
    <source>
        <dbReference type="ARBA" id="ARBA00004466"/>
    </source>
</evidence>
<evidence type="ECO:0000256" key="5">
    <source>
        <dbReference type="ARBA" id="ARBA00004510"/>
    </source>
</evidence>
<dbReference type="GO" id="GO:0005856">
    <property type="term" value="C:cytoskeleton"/>
    <property type="evidence" value="ECO:0007669"/>
    <property type="project" value="UniProtKB-SubCell"/>
</dbReference>
<dbReference type="GO" id="GO:1900025">
    <property type="term" value="P:negative regulation of substrate adhesion-dependent cell spreading"/>
    <property type="evidence" value="ECO:0007669"/>
    <property type="project" value="UniProtKB-ARBA"/>
</dbReference>
<dbReference type="GO" id="GO:0030336">
    <property type="term" value="P:negative regulation of cell migration"/>
    <property type="evidence" value="ECO:0007669"/>
    <property type="project" value="UniProtKB-ARBA"/>
</dbReference>
<evidence type="ECO:0000256" key="18">
    <source>
        <dbReference type="ARBA" id="ARBA00023242"/>
    </source>
</evidence>
<keyword evidence="15" id="KW-0472">Membrane</keyword>
<dbReference type="CDD" id="cd13163">
    <property type="entry name" value="PTB_ICAP1"/>
    <property type="match status" value="1"/>
</dbReference>
<dbReference type="GO" id="GO:0030154">
    <property type="term" value="P:cell differentiation"/>
    <property type="evidence" value="ECO:0007669"/>
    <property type="project" value="UniProtKB-KW"/>
</dbReference>
<proteinExistence type="predicted"/>
<evidence type="ECO:0000256" key="22">
    <source>
        <dbReference type="SAM" id="MobiDB-lite"/>
    </source>
</evidence>
<dbReference type="GO" id="GO:0005178">
    <property type="term" value="F:integrin binding"/>
    <property type="evidence" value="ECO:0007669"/>
    <property type="project" value="TreeGrafter"/>
</dbReference>
<dbReference type="Pfam" id="PF10480">
    <property type="entry name" value="ICAP-1_inte_bdg"/>
    <property type="match status" value="1"/>
</dbReference>
<keyword evidence="18" id="KW-0539">Nucleus</keyword>
<dbReference type="GO" id="GO:0009966">
    <property type="term" value="P:regulation of signal transduction"/>
    <property type="evidence" value="ECO:0007669"/>
    <property type="project" value="UniProtKB-ARBA"/>
</dbReference>
<evidence type="ECO:0000256" key="15">
    <source>
        <dbReference type="ARBA" id="ARBA00023136"/>
    </source>
</evidence>
<evidence type="ECO:0000256" key="9">
    <source>
        <dbReference type="ARBA" id="ARBA00022591"/>
    </source>
</evidence>
<evidence type="ECO:0000259" key="23">
    <source>
        <dbReference type="SMART" id="SM00462"/>
    </source>
</evidence>
<keyword evidence="9" id="KW-0091">Biomineralization</keyword>
<comment type="subcellular location">
    <subcellularLocation>
        <location evidence="2">Cell membrane</location>
    </subcellularLocation>
    <subcellularLocation>
        <location evidence="5">Cell projection</location>
        <location evidence="5">Lamellipodium</location>
    </subcellularLocation>
    <subcellularLocation>
        <location evidence="4">Cell projection</location>
        <location evidence="4">Ruffle</location>
    </subcellularLocation>
    <subcellularLocation>
        <location evidence="3">Cytoplasm</location>
        <location evidence="3">Cytoskeleton</location>
    </subcellularLocation>
    <subcellularLocation>
        <location evidence="1">Nucleus</location>
    </subcellularLocation>
</comment>
<keyword evidence="12" id="KW-0130">Cell adhesion</keyword>
<name>A0A485NC72_LYNPA</name>
<dbReference type="GO" id="GO:0005634">
    <property type="term" value="C:nucleus"/>
    <property type="evidence" value="ECO:0007669"/>
    <property type="project" value="UniProtKB-SubCell"/>
</dbReference>
<evidence type="ECO:0000256" key="2">
    <source>
        <dbReference type="ARBA" id="ARBA00004236"/>
    </source>
</evidence>
<evidence type="ECO:0000256" key="10">
    <source>
        <dbReference type="ARBA" id="ARBA00022657"/>
    </source>
</evidence>
<dbReference type="Gene3D" id="6.20.360.10">
    <property type="match status" value="1"/>
</dbReference>
<evidence type="ECO:0000256" key="21">
    <source>
        <dbReference type="ARBA" id="ARBA00073517"/>
    </source>
</evidence>
<keyword evidence="13" id="KW-0914">Notch signaling pathway</keyword>
<keyword evidence="25" id="KW-1185">Reference proteome</keyword>
<keyword evidence="7" id="KW-0963">Cytoplasm</keyword>
<keyword evidence="8" id="KW-0597">Phosphoprotein</keyword>
<protein>
    <recommendedName>
        <fullName evidence="21">Integrin beta-1-binding protein 1</fullName>
    </recommendedName>
</protein>
<dbReference type="GO" id="GO:0030027">
    <property type="term" value="C:lamellipodium"/>
    <property type="evidence" value="ECO:0007669"/>
    <property type="project" value="UniProtKB-SubCell"/>
</dbReference>
<evidence type="ECO:0000256" key="20">
    <source>
        <dbReference type="ARBA" id="ARBA00023273"/>
    </source>
</evidence>
<keyword evidence="19" id="KW-0497">Mitogen</keyword>
<sequence length="213" mass="23531">MFRKGKKRHSSSSSQSSEISTKSKSVDSSLGGLSRSSTVASLDTDSTKSSGQSNNTSDTCAEFRIKYVGAIEKLKFSEGKSLEGPLDLINYIDVAQQDGKLPFVPLEEEFIMGVSKYGIKVSTSDQYDVLHRHALYLIIRMVCYDDGLGAGRSLLALKTTDASNEEYSLWVYQCHSLVRFKLACLVSHSSDETVKPQRAYGLLRGRRDATHRA</sequence>
<dbReference type="FunFam" id="2.30.29.30:FF:000716">
    <property type="entry name" value="Integrin beta-1-binding protein 1"/>
    <property type="match status" value="1"/>
</dbReference>
<keyword evidence="6" id="KW-1003">Cell membrane</keyword>
<keyword evidence="17" id="KW-0206">Cytoskeleton</keyword>
<evidence type="ECO:0000256" key="19">
    <source>
        <dbReference type="ARBA" id="ARBA00023246"/>
    </source>
</evidence>
<dbReference type="PANTHER" id="PTHR32055:SF1">
    <property type="entry name" value="INTEGRIN BETA-1-BINDING PROTEIN 1"/>
    <property type="match status" value="1"/>
</dbReference>
<dbReference type="InterPro" id="IPR019517">
    <property type="entry name" value="Integrin-bd_ICAP-1"/>
</dbReference>
<feature type="compositionally biased region" description="Low complexity" evidence="22">
    <location>
        <begin position="11"/>
        <end position="29"/>
    </location>
</feature>
<dbReference type="PANTHER" id="PTHR32055">
    <property type="entry name" value="INTEGRIN BETA-1-BINDING PROTEIN 1"/>
    <property type="match status" value="1"/>
</dbReference>
<keyword evidence="16" id="KW-0804">Transcription</keyword>
<organism evidence="24 25">
    <name type="scientific">Lynx pardinus</name>
    <name type="common">Iberian lynx</name>
    <name type="synonym">Felis pardina</name>
    <dbReference type="NCBI Taxonomy" id="191816"/>
    <lineage>
        <taxon>Eukaryota</taxon>
        <taxon>Metazoa</taxon>
        <taxon>Chordata</taxon>
        <taxon>Craniata</taxon>
        <taxon>Vertebrata</taxon>
        <taxon>Euteleostomi</taxon>
        <taxon>Mammalia</taxon>
        <taxon>Eutheria</taxon>
        <taxon>Laurasiatheria</taxon>
        <taxon>Carnivora</taxon>
        <taxon>Feliformia</taxon>
        <taxon>Felidae</taxon>
        <taxon>Felinae</taxon>
        <taxon>Lynx</taxon>
    </lineage>
</organism>
<evidence type="ECO:0000313" key="24">
    <source>
        <dbReference type="EMBL" id="VFV29814.1"/>
    </source>
</evidence>
<gene>
    <name evidence="24" type="ORF">LYPA_23C018727</name>
</gene>
<dbReference type="GO" id="GO:0016477">
    <property type="term" value="P:cell migration"/>
    <property type="evidence" value="ECO:0007669"/>
    <property type="project" value="UniProtKB-ARBA"/>
</dbReference>
<dbReference type="GO" id="GO:0001525">
    <property type="term" value="P:angiogenesis"/>
    <property type="evidence" value="ECO:0007669"/>
    <property type="project" value="UniProtKB-KW"/>
</dbReference>
<dbReference type="EMBL" id="CAAGRJ010013361">
    <property type="protein sequence ID" value="VFV29814.1"/>
    <property type="molecule type" value="Genomic_DNA"/>
</dbReference>
<evidence type="ECO:0000256" key="13">
    <source>
        <dbReference type="ARBA" id="ARBA00022976"/>
    </source>
</evidence>
<dbReference type="GO" id="GO:0007219">
    <property type="term" value="P:Notch signaling pathway"/>
    <property type="evidence" value="ECO:0007669"/>
    <property type="project" value="UniProtKB-KW"/>
</dbReference>
<accession>A0A485NC72</accession>
<dbReference type="GO" id="GO:0090313">
    <property type="term" value="P:regulation of protein targeting to membrane"/>
    <property type="evidence" value="ECO:0007669"/>
    <property type="project" value="UniProtKB-ARBA"/>
</dbReference>
<keyword evidence="20" id="KW-0966">Cell projection</keyword>
<dbReference type="GO" id="GO:0001726">
    <property type="term" value="C:ruffle"/>
    <property type="evidence" value="ECO:0007669"/>
    <property type="project" value="UniProtKB-SubCell"/>
</dbReference>
<evidence type="ECO:0000256" key="16">
    <source>
        <dbReference type="ARBA" id="ARBA00023163"/>
    </source>
</evidence>
<dbReference type="GO" id="GO:0031214">
    <property type="term" value="P:biomineral tissue development"/>
    <property type="evidence" value="ECO:0007669"/>
    <property type="project" value="UniProtKB-KW"/>
</dbReference>
<evidence type="ECO:0000256" key="12">
    <source>
        <dbReference type="ARBA" id="ARBA00022889"/>
    </source>
</evidence>
<dbReference type="GO" id="GO:0007229">
    <property type="term" value="P:integrin-mediated signaling pathway"/>
    <property type="evidence" value="ECO:0007669"/>
    <property type="project" value="UniProtKB-KW"/>
</dbReference>
<evidence type="ECO:0000256" key="3">
    <source>
        <dbReference type="ARBA" id="ARBA00004245"/>
    </source>
</evidence>
<evidence type="ECO:0000256" key="1">
    <source>
        <dbReference type="ARBA" id="ARBA00004123"/>
    </source>
</evidence>
<dbReference type="AlphaFoldDB" id="A0A485NC72"/>
<feature type="region of interest" description="Disordered" evidence="22">
    <location>
        <begin position="1"/>
        <end position="56"/>
    </location>
</feature>
<evidence type="ECO:0000256" key="14">
    <source>
        <dbReference type="ARBA" id="ARBA00023015"/>
    </source>
</evidence>
<reference evidence="24 25" key="1">
    <citation type="submission" date="2019-01" db="EMBL/GenBank/DDBJ databases">
        <authorList>
            <person name="Alioto T."/>
            <person name="Alioto T."/>
        </authorList>
    </citation>
    <scope>NUCLEOTIDE SEQUENCE [LARGE SCALE GENOMIC DNA]</scope>
</reference>
<keyword evidence="10" id="KW-0037">Angiogenesis</keyword>
<feature type="domain" description="PID" evidence="23">
    <location>
        <begin position="58"/>
        <end position="197"/>
    </location>
</feature>
<evidence type="ECO:0000313" key="25">
    <source>
        <dbReference type="Proteomes" id="UP000386466"/>
    </source>
</evidence>
<evidence type="ECO:0000256" key="17">
    <source>
        <dbReference type="ARBA" id="ARBA00023212"/>
    </source>
</evidence>
<keyword evidence="24" id="KW-0401">Integrin</keyword>
<dbReference type="SMART" id="SM00462">
    <property type="entry name" value="PTB"/>
    <property type="match status" value="1"/>
</dbReference>